<name>A0ABZ0RH46_9BACT</name>
<organism evidence="2 3">
    <name type="scientific">Coraliomargarita algicola</name>
    <dbReference type="NCBI Taxonomy" id="3092156"/>
    <lineage>
        <taxon>Bacteria</taxon>
        <taxon>Pseudomonadati</taxon>
        <taxon>Verrucomicrobiota</taxon>
        <taxon>Opitutia</taxon>
        <taxon>Puniceicoccales</taxon>
        <taxon>Coraliomargaritaceae</taxon>
        <taxon>Coraliomargarita</taxon>
    </lineage>
</organism>
<protein>
    <recommendedName>
        <fullName evidence="4">UbiA prenyltransferase</fullName>
    </recommendedName>
</protein>
<gene>
    <name evidence="2" type="ORF">SH580_14925</name>
</gene>
<feature type="transmembrane region" description="Helical" evidence="1">
    <location>
        <begin position="40"/>
        <end position="59"/>
    </location>
</feature>
<sequence>MNPYPKTWQCPNVLALDAALIAALWLIALERVHDLDIGWAAHAVLGLSVWLTYVADRLYDVKSRDAPALLSIRHRFSKRYASQLWRVWFVALGADLLLATQLTRMQLKHGALLLAICLIYTLLNQKLSRRFFPKEICVALIYAGGVAIFLPTPVSAGFFEAFAFLCLLNCLIIGAKEKHVDSKMRVHSIATLVAERWLSPLAWIGAGLVILSGVDLWQGLALSFALLGLLQHWRQRIDIETFRVLVDTALLVGGAVCLLV</sequence>
<feature type="transmembrane region" description="Helical" evidence="1">
    <location>
        <begin position="105"/>
        <end position="123"/>
    </location>
</feature>
<dbReference type="EMBL" id="CP138858">
    <property type="protein sequence ID" value="WPJ94726.1"/>
    <property type="molecule type" value="Genomic_DNA"/>
</dbReference>
<evidence type="ECO:0000256" key="1">
    <source>
        <dbReference type="SAM" id="Phobius"/>
    </source>
</evidence>
<feature type="transmembrane region" description="Helical" evidence="1">
    <location>
        <begin position="216"/>
        <end position="233"/>
    </location>
</feature>
<evidence type="ECO:0008006" key="4">
    <source>
        <dbReference type="Google" id="ProtNLM"/>
    </source>
</evidence>
<keyword evidence="1" id="KW-0472">Membrane</keyword>
<keyword evidence="1" id="KW-0812">Transmembrane</keyword>
<reference evidence="2 3" key="1">
    <citation type="submission" date="2023-11" db="EMBL/GenBank/DDBJ databases">
        <title>Coraliomargarita sp. nov., isolated from marine algae.</title>
        <authorList>
            <person name="Lee J.K."/>
            <person name="Baek J.H."/>
            <person name="Kim J.M."/>
            <person name="Choi D.G."/>
            <person name="Jeon C.O."/>
        </authorList>
    </citation>
    <scope>NUCLEOTIDE SEQUENCE [LARGE SCALE GENOMIC DNA]</scope>
    <source>
        <strain evidence="2 3">J2-16</strain>
    </source>
</reference>
<keyword evidence="3" id="KW-1185">Reference proteome</keyword>
<feature type="transmembrane region" description="Helical" evidence="1">
    <location>
        <begin position="135"/>
        <end position="152"/>
    </location>
</feature>
<feature type="transmembrane region" description="Helical" evidence="1">
    <location>
        <begin position="80"/>
        <end position="99"/>
    </location>
</feature>
<accession>A0ABZ0RH46</accession>
<evidence type="ECO:0000313" key="2">
    <source>
        <dbReference type="EMBL" id="WPJ94726.1"/>
    </source>
</evidence>
<feature type="transmembrane region" description="Helical" evidence="1">
    <location>
        <begin position="12"/>
        <end position="28"/>
    </location>
</feature>
<proteinExistence type="predicted"/>
<evidence type="ECO:0000313" key="3">
    <source>
        <dbReference type="Proteomes" id="UP001324993"/>
    </source>
</evidence>
<dbReference type="Proteomes" id="UP001324993">
    <property type="component" value="Chromosome"/>
</dbReference>
<keyword evidence="1" id="KW-1133">Transmembrane helix</keyword>
<dbReference type="RefSeq" id="WP_319831640.1">
    <property type="nucleotide sequence ID" value="NZ_CP138858.1"/>
</dbReference>